<keyword evidence="1" id="KW-0812">Transmembrane</keyword>
<evidence type="ECO:0008006" key="4">
    <source>
        <dbReference type="Google" id="ProtNLM"/>
    </source>
</evidence>
<reference evidence="2 3" key="1">
    <citation type="journal article" date="2020" name="Mol. Plant">
        <title>The Chromosome-Based Rubber Tree Genome Provides New Insights into Spurge Genome Evolution and Rubber Biosynthesis.</title>
        <authorList>
            <person name="Liu J."/>
            <person name="Shi C."/>
            <person name="Shi C.C."/>
            <person name="Li W."/>
            <person name="Zhang Q.J."/>
            <person name="Zhang Y."/>
            <person name="Li K."/>
            <person name="Lu H.F."/>
            <person name="Shi C."/>
            <person name="Zhu S.T."/>
            <person name="Xiao Z.Y."/>
            <person name="Nan H."/>
            <person name="Yue Y."/>
            <person name="Zhu X.G."/>
            <person name="Wu Y."/>
            <person name="Hong X.N."/>
            <person name="Fan G.Y."/>
            <person name="Tong Y."/>
            <person name="Zhang D."/>
            <person name="Mao C.L."/>
            <person name="Liu Y.L."/>
            <person name="Hao S.J."/>
            <person name="Liu W.Q."/>
            <person name="Lv M.Q."/>
            <person name="Zhang H.B."/>
            <person name="Liu Y."/>
            <person name="Hu-Tang G.R."/>
            <person name="Wang J.P."/>
            <person name="Wang J.H."/>
            <person name="Sun Y.H."/>
            <person name="Ni S.B."/>
            <person name="Chen W.B."/>
            <person name="Zhang X.C."/>
            <person name="Jiao Y.N."/>
            <person name="Eichler E.E."/>
            <person name="Li G.H."/>
            <person name="Liu X."/>
            <person name="Gao L.Z."/>
        </authorList>
    </citation>
    <scope>NUCLEOTIDE SEQUENCE [LARGE SCALE GENOMIC DNA]</scope>
    <source>
        <strain evidence="3">cv. GT1</strain>
        <tissue evidence="2">Leaf</tissue>
    </source>
</reference>
<dbReference type="PANTHER" id="PTHR33344:SF1">
    <property type="entry name" value="OS06G0214100 PROTEIN"/>
    <property type="match status" value="1"/>
</dbReference>
<evidence type="ECO:0000313" key="3">
    <source>
        <dbReference type="Proteomes" id="UP000467840"/>
    </source>
</evidence>
<keyword evidence="1" id="KW-0472">Membrane</keyword>
<accession>A0A6A6NGW3</accession>
<comment type="caution">
    <text evidence="2">The sequence shown here is derived from an EMBL/GenBank/DDBJ whole genome shotgun (WGS) entry which is preliminary data.</text>
</comment>
<gene>
    <name evidence="2" type="ORF">GH714_013659</name>
</gene>
<feature type="transmembrane region" description="Helical" evidence="1">
    <location>
        <begin position="16"/>
        <end position="40"/>
    </location>
</feature>
<proteinExistence type="predicted"/>
<sequence length="531" mass="61241">MARGVKWLCSYKRTTLIVCSINIVVALYVLRSLYGSLYIYSNRDLNNVVKYTPDQISRMEESIRIRKANEPLQLVKLVKQVKEELKRDEKGVELPMEVRRKITDEVLQRLRSLNTNANITEQREAIESWRKEKLHEFKELSHGTGGLNSTILQEETRMLIKALDSDWAVLSENIGLWIPAEIINQVHDDKPEGEEESEEEILPGRPVPPECHAELHTDYDGAAVRWGLTHHKESAADCCQACLDQAKLAKPGEKKCNIWVYCPSETGCHSPDIYQHKNEECWLKYAEKPRLNFKDRYSESYRNLHPNAPLIVPWIIFAKFSNMGVFCNEEPPNPSRKCKFLTATLKDAFSNCRTCRQISTLKPEVEYPSSDVDDEQEVLVSEIRSRAMENSRQRSFVLTDSISWVFSPRTGELFLAPKILQEKDDDDDEDKEEEEREEFLSVASCFSCRSNALSKEVFFSVKTNLSRCSSFSELLELQDFPRRSILQELCHCEGWPFGLCRKAVLLPPLPKSPSESWSWRKGSRIVKVARI</sequence>
<dbReference type="PANTHER" id="PTHR33344">
    <property type="entry name" value="OS02G0761600 PROTEIN"/>
    <property type="match status" value="1"/>
</dbReference>
<evidence type="ECO:0000313" key="2">
    <source>
        <dbReference type="EMBL" id="KAF2324404.1"/>
    </source>
</evidence>
<organism evidence="2 3">
    <name type="scientific">Hevea brasiliensis</name>
    <name type="common">Para rubber tree</name>
    <name type="synonym">Siphonia brasiliensis</name>
    <dbReference type="NCBI Taxonomy" id="3981"/>
    <lineage>
        <taxon>Eukaryota</taxon>
        <taxon>Viridiplantae</taxon>
        <taxon>Streptophyta</taxon>
        <taxon>Embryophyta</taxon>
        <taxon>Tracheophyta</taxon>
        <taxon>Spermatophyta</taxon>
        <taxon>Magnoliopsida</taxon>
        <taxon>eudicotyledons</taxon>
        <taxon>Gunneridae</taxon>
        <taxon>Pentapetalae</taxon>
        <taxon>rosids</taxon>
        <taxon>fabids</taxon>
        <taxon>Malpighiales</taxon>
        <taxon>Euphorbiaceae</taxon>
        <taxon>Crotonoideae</taxon>
        <taxon>Micrandreae</taxon>
        <taxon>Hevea</taxon>
    </lineage>
</organism>
<evidence type="ECO:0000256" key="1">
    <source>
        <dbReference type="SAM" id="Phobius"/>
    </source>
</evidence>
<dbReference type="Proteomes" id="UP000467840">
    <property type="component" value="Chromosome 5"/>
</dbReference>
<name>A0A6A6NGW3_HEVBR</name>
<dbReference type="AlphaFoldDB" id="A0A6A6NGW3"/>
<protein>
    <recommendedName>
        <fullName evidence="4">Apple domain-containing protein</fullName>
    </recommendedName>
</protein>
<keyword evidence="3" id="KW-1185">Reference proteome</keyword>
<keyword evidence="1" id="KW-1133">Transmembrane helix</keyword>
<dbReference type="EMBL" id="JAAGAX010000001">
    <property type="protein sequence ID" value="KAF2324404.1"/>
    <property type="molecule type" value="Genomic_DNA"/>
</dbReference>